<dbReference type="CDD" id="cd03137">
    <property type="entry name" value="GATase1_AraC_1"/>
    <property type="match status" value="1"/>
</dbReference>
<proteinExistence type="predicted"/>
<accession>A0ABV8FN11</accession>
<dbReference type="InterPro" id="IPR009057">
    <property type="entry name" value="Homeodomain-like_sf"/>
</dbReference>
<dbReference type="Pfam" id="PF01965">
    <property type="entry name" value="DJ-1_PfpI"/>
    <property type="match status" value="1"/>
</dbReference>
<dbReference type="InterPro" id="IPR002818">
    <property type="entry name" value="DJ-1/PfpI"/>
</dbReference>
<dbReference type="SUPFAM" id="SSF46689">
    <property type="entry name" value="Homeodomain-like"/>
    <property type="match status" value="2"/>
</dbReference>
<feature type="domain" description="HTH araC/xylS-type" evidence="3">
    <location>
        <begin position="221"/>
        <end position="319"/>
    </location>
</feature>
<evidence type="ECO:0000313" key="4">
    <source>
        <dbReference type="EMBL" id="MFC3997540.1"/>
    </source>
</evidence>
<name>A0ABV8FN11_9ACTN</name>
<protein>
    <submittedName>
        <fullName evidence="4">GlxA family transcriptional regulator</fullName>
    </submittedName>
</protein>
<dbReference type="Gene3D" id="3.40.50.880">
    <property type="match status" value="1"/>
</dbReference>
<gene>
    <name evidence="4" type="ORF">ACFOVU_16525</name>
</gene>
<dbReference type="Pfam" id="PF12833">
    <property type="entry name" value="HTH_18"/>
    <property type="match status" value="1"/>
</dbReference>
<dbReference type="InterPro" id="IPR029062">
    <property type="entry name" value="Class_I_gatase-like"/>
</dbReference>
<organism evidence="4 5">
    <name type="scientific">Nocardiopsis sediminis</name>
    <dbReference type="NCBI Taxonomy" id="1778267"/>
    <lineage>
        <taxon>Bacteria</taxon>
        <taxon>Bacillati</taxon>
        <taxon>Actinomycetota</taxon>
        <taxon>Actinomycetes</taxon>
        <taxon>Streptosporangiales</taxon>
        <taxon>Nocardiopsidaceae</taxon>
        <taxon>Nocardiopsis</taxon>
    </lineage>
</organism>
<dbReference type="PANTHER" id="PTHR43130:SF3">
    <property type="entry name" value="HTH-TYPE TRANSCRIPTIONAL REGULATOR RV1931C"/>
    <property type="match status" value="1"/>
</dbReference>
<dbReference type="InterPro" id="IPR052158">
    <property type="entry name" value="INH-QAR"/>
</dbReference>
<sequence>MEANGATREVVIVVYDGVQLLDMAGPVDVFDAAGQLTGGGYRLRIASLGGGDITTTSRVRVGVDTDLAALTTPPHTLLVAGGWGYMDAVGDTALLHHLRRLAAGAHRVASVCTGSFILAAAGLLEGRRATTHWALCPQLSQAHPEVRVDPDAIFVRDGPVVTSAGVSAGTDLALALVEDDHGADVARMAGKWLVVFLRRPGGQSQFSAWTQARRVGDGALRAVLDHIDAAPAGDLTVPALARRAAMSERHFARRFTREVGMPPGRYVERARVQAARVLLESGADGVEEVARRCGFGTGETMRRAFLREIGVPPGAYRDRFHSSTPSPPPP</sequence>
<keyword evidence="1" id="KW-0805">Transcription regulation</keyword>
<evidence type="ECO:0000313" key="5">
    <source>
        <dbReference type="Proteomes" id="UP001595847"/>
    </source>
</evidence>
<dbReference type="SUPFAM" id="SSF52317">
    <property type="entry name" value="Class I glutamine amidotransferase-like"/>
    <property type="match status" value="1"/>
</dbReference>
<dbReference type="PANTHER" id="PTHR43130">
    <property type="entry name" value="ARAC-FAMILY TRANSCRIPTIONAL REGULATOR"/>
    <property type="match status" value="1"/>
</dbReference>
<evidence type="ECO:0000259" key="3">
    <source>
        <dbReference type="PROSITE" id="PS01124"/>
    </source>
</evidence>
<reference evidence="5" key="1">
    <citation type="journal article" date="2019" name="Int. J. Syst. Evol. Microbiol.">
        <title>The Global Catalogue of Microorganisms (GCM) 10K type strain sequencing project: providing services to taxonomists for standard genome sequencing and annotation.</title>
        <authorList>
            <consortium name="The Broad Institute Genomics Platform"/>
            <consortium name="The Broad Institute Genome Sequencing Center for Infectious Disease"/>
            <person name="Wu L."/>
            <person name="Ma J."/>
        </authorList>
    </citation>
    <scope>NUCLEOTIDE SEQUENCE [LARGE SCALE GENOMIC DNA]</scope>
    <source>
        <strain evidence="5">TBRC 1826</strain>
    </source>
</reference>
<dbReference type="InterPro" id="IPR018060">
    <property type="entry name" value="HTH_AraC"/>
</dbReference>
<evidence type="ECO:0000256" key="1">
    <source>
        <dbReference type="ARBA" id="ARBA00023015"/>
    </source>
</evidence>
<evidence type="ECO:0000256" key="2">
    <source>
        <dbReference type="ARBA" id="ARBA00023163"/>
    </source>
</evidence>
<dbReference type="SMART" id="SM00342">
    <property type="entry name" value="HTH_ARAC"/>
    <property type="match status" value="1"/>
</dbReference>
<keyword evidence="2" id="KW-0804">Transcription</keyword>
<dbReference type="Gene3D" id="1.10.10.60">
    <property type="entry name" value="Homeodomain-like"/>
    <property type="match status" value="1"/>
</dbReference>
<dbReference type="EMBL" id="JBHSBH010000010">
    <property type="protein sequence ID" value="MFC3997540.1"/>
    <property type="molecule type" value="Genomic_DNA"/>
</dbReference>
<dbReference type="RefSeq" id="WP_378534580.1">
    <property type="nucleotide sequence ID" value="NZ_JBHSBH010000010.1"/>
</dbReference>
<dbReference type="Proteomes" id="UP001595847">
    <property type="component" value="Unassembled WGS sequence"/>
</dbReference>
<comment type="caution">
    <text evidence="4">The sequence shown here is derived from an EMBL/GenBank/DDBJ whole genome shotgun (WGS) entry which is preliminary data.</text>
</comment>
<keyword evidence="5" id="KW-1185">Reference proteome</keyword>
<dbReference type="PROSITE" id="PS01124">
    <property type="entry name" value="HTH_ARAC_FAMILY_2"/>
    <property type="match status" value="1"/>
</dbReference>